<feature type="compositionally biased region" description="Basic and acidic residues" evidence="6">
    <location>
        <begin position="314"/>
        <end position="324"/>
    </location>
</feature>
<evidence type="ECO:0000259" key="7">
    <source>
        <dbReference type="PROSITE" id="PS50600"/>
    </source>
</evidence>
<dbReference type="PANTHER" id="PTHR46896">
    <property type="entry name" value="SENTRIN-SPECIFIC PROTEASE"/>
    <property type="match status" value="1"/>
</dbReference>
<feature type="region of interest" description="Disordered" evidence="6">
    <location>
        <begin position="1"/>
        <end position="36"/>
    </location>
</feature>
<feature type="region of interest" description="Disordered" evidence="6">
    <location>
        <begin position="767"/>
        <end position="789"/>
    </location>
</feature>
<evidence type="ECO:0000256" key="5">
    <source>
        <dbReference type="ARBA" id="ARBA00022801"/>
    </source>
</evidence>
<evidence type="ECO:0000313" key="8">
    <source>
        <dbReference type="Ensembl" id="ENSPMRP00000012739.1"/>
    </source>
</evidence>
<evidence type="ECO:0000313" key="9">
    <source>
        <dbReference type="Proteomes" id="UP000472272"/>
    </source>
</evidence>
<evidence type="ECO:0000256" key="3">
    <source>
        <dbReference type="ARBA" id="ARBA00022670"/>
    </source>
</evidence>
<dbReference type="GO" id="GO:0005634">
    <property type="term" value="C:nucleus"/>
    <property type="evidence" value="ECO:0007669"/>
    <property type="project" value="Ensembl"/>
</dbReference>
<dbReference type="InterPro" id="IPR003653">
    <property type="entry name" value="Peptidase_C48_C"/>
</dbReference>
<organism evidence="8 9">
    <name type="scientific">Podarcis muralis</name>
    <name type="common">Wall lizard</name>
    <name type="synonym">Lacerta muralis</name>
    <dbReference type="NCBI Taxonomy" id="64176"/>
    <lineage>
        <taxon>Eukaryota</taxon>
        <taxon>Metazoa</taxon>
        <taxon>Chordata</taxon>
        <taxon>Craniata</taxon>
        <taxon>Vertebrata</taxon>
        <taxon>Euteleostomi</taxon>
        <taxon>Lepidosauria</taxon>
        <taxon>Squamata</taxon>
        <taxon>Bifurcata</taxon>
        <taxon>Unidentata</taxon>
        <taxon>Episquamata</taxon>
        <taxon>Laterata</taxon>
        <taxon>Lacertibaenia</taxon>
        <taxon>Lacertidae</taxon>
        <taxon>Podarcis</taxon>
    </lineage>
</organism>
<evidence type="ECO:0000256" key="2">
    <source>
        <dbReference type="ARBA" id="ARBA00022553"/>
    </source>
</evidence>
<dbReference type="GO" id="GO:0016926">
    <property type="term" value="P:protein desumoylation"/>
    <property type="evidence" value="ECO:0007669"/>
    <property type="project" value="Ensembl"/>
</dbReference>
<dbReference type="GO" id="GO:0140374">
    <property type="term" value="P:antiviral innate immune response"/>
    <property type="evidence" value="ECO:0007669"/>
    <property type="project" value="Ensembl"/>
</dbReference>
<feature type="region of interest" description="Disordered" evidence="6">
    <location>
        <begin position="389"/>
        <end position="435"/>
    </location>
</feature>
<feature type="region of interest" description="Disordered" evidence="6">
    <location>
        <begin position="272"/>
        <end position="291"/>
    </location>
</feature>
<dbReference type="GO" id="GO:0006508">
    <property type="term" value="P:proteolysis"/>
    <property type="evidence" value="ECO:0007669"/>
    <property type="project" value="UniProtKB-KW"/>
</dbReference>
<dbReference type="PANTHER" id="PTHR46896:SF2">
    <property type="entry name" value="SENTRIN-SPECIFIC PROTEASE 7"/>
    <property type="match status" value="1"/>
</dbReference>
<evidence type="ECO:0000256" key="6">
    <source>
        <dbReference type="SAM" id="MobiDB-lite"/>
    </source>
</evidence>
<dbReference type="Gene3D" id="3.30.310.130">
    <property type="entry name" value="Ubiquitin-related"/>
    <property type="match status" value="2"/>
</dbReference>
<comment type="similarity">
    <text evidence="1">Belongs to the peptidase C48 family.</text>
</comment>
<keyword evidence="2" id="KW-0597">Phosphoprotein</keyword>
<reference evidence="8 9" key="1">
    <citation type="journal article" date="2019" name="Proc. Natl. Acad. Sci. U.S.A.">
        <title>Regulatory changes in pterin and carotenoid genes underlie balanced color polymorphisms in the wall lizard.</title>
        <authorList>
            <person name="Andrade P."/>
            <person name="Pinho C."/>
            <person name="Perez I de Lanuza G."/>
            <person name="Afonso S."/>
            <person name="Brejcha J."/>
            <person name="Rubin C.J."/>
            <person name="Wallerman O."/>
            <person name="Pereira P."/>
            <person name="Sabatino S.J."/>
            <person name="Bellati A."/>
            <person name="Pellitteri-Rosa D."/>
            <person name="Bosakova Z."/>
            <person name="Bunikis I."/>
            <person name="Carretero M.A."/>
            <person name="Feiner N."/>
            <person name="Marsik P."/>
            <person name="Pauperio F."/>
            <person name="Salvi D."/>
            <person name="Soler L."/>
            <person name="While G.M."/>
            <person name="Uller T."/>
            <person name="Font E."/>
            <person name="Andersson L."/>
            <person name="Carneiro M."/>
        </authorList>
    </citation>
    <scope>NUCLEOTIDE SEQUENCE</scope>
</reference>
<dbReference type="Gene3D" id="1.10.418.20">
    <property type="match status" value="2"/>
</dbReference>
<dbReference type="OMA" id="EFIFLEI"/>
<keyword evidence="5" id="KW-0378">Hydrolase</keyword>
<feature type="region of interest" description="Disordered" evidence="6">
    <location>
        <begin position="296"/>
        <end position="324"/>
    </location>
</feature>
<keyword evidence="4" id="KW-0833">Ubl conjugation pathway</keyword>
<feature type="region of interest" description="Disordered" evidence="6">
    <location>
        <begin position="93"/>
        <end position="133"/>
    </location>
</feature>
<dbReference type="Ensembl" id="ENSPMRT00000013606.1">
    <property type="protein sequence ID" value="ENSPMRP00000012739.1"/>
    <property type="gene ID" value="ENSPMRG00000008516.1"/>
</dbReference>
<keyword evidence="3" id="KW-0645">Protease</keyword>
<dbReference type="AlphaFoldDB" id="A0A670IMD8"/>
<feature type="compositionally biased region" description="Acidic residues" evidence="6">
    <location>
        <begin position="522"/>
        <end position="536"/>
    </location>
</feature>
<dbReference type="SUPFAM" id="SSF54001">
    <property type="entry name" value="Cysteine proteinases"/>
    <property type="match status" value="1"/>
</dbReference>
<dbReference type="InterPro" id="IPR038765">
    <property type="entry name" value="Papain-like_cys_pep_sf"/>
</dbReference>
<reference evidence="8" key="3">
    <citation type="submission" date="2025-09" db="UniProtKB">
        <authorList>
            <consortium name="Ensembl"/>
        </authorList>
    </citation>
    <scope>IDENTIFICATION</scope>
</reference>
<dbReference type="Pfam" id="PF02902">
    <property type="entry name" value="Peptidase_C48"/>
    <property type="match status" value="1"/>
</dbReference>
<name>A0A670IMD8_PODMU</name>
<dbReference type="GO" id="GO:0099523">
    <property type="term" value="C:presynaptic cytosol"/>
    <property type="evidence" value="ECO:0007669"/>
    <property type="project" value="Ensembl"/>
</dbReference>
<feature type="compositionally biased region" description="Basic and acidic residues" evidence="6">
    <location>
        <begin position="501"/>
        <end position="513"/>
    </location>
</feature>
<proteinExistence type="inferred from homology"/>
<feature type="region of interest" description="Disordered" evidence="6">
    <location>
        <begin position="449"/>
        <end position="582"/>
    </location>
</feature>
<evidence type="ECO:0000256" key="1">
    <source>
        <dbReference type="ARBA" id="ARBA00005234"/>
    </source>
</evidence>
<dbReference type="GeneTree" id="ENSGT00940000157308"/>
<reference evidence="8" key="2">
    <citation type="submission" date="2025-08" db="UniProtKB">
        <authorList>
            <consortium name="Ensembl"/>
        </authorList>
    </citation>
    <scope>IDENTIFICATION</scope>
</reference>
<feature type="domain" description="Ubiquitin-like protease family profile" evidence="7">
    <location>
        <begin position="837"/>
        <end position="1108"/>
    </location>
</feature>
<feature type="compositionally biased region" description="Basic residues" evidence="6">
    <location>
        <begin position="23"/>
        <end position="36"/>
    </location>
</feature>
<accession>A0A670IMD8</accession>
<feature type="compositionally biased region" description="Polar residues" evidence="6">
    <location>
        <begin position="419"/>
        <end position="433"/>
    </location>
</feature>
<dbReference type="Proteomes" id="UP000472272">
    <property type="component" value="Chromosome 4"/>
</dbReference>
<dbReference type="InterPro" id="IPR051947">
    <property type="entry name" value="Sentrin-specific_protease"/>
</dbReference>
<protein>
    <submittedName>
        <fullName evidence="8">SUMO specific peptidase 7</fullName>
    </submittedName>
</protein>
<keyword evidence="9" id="KW-1185">Reference proteome</keyword>
<dbReference type="PROSITE" id="PS50600">
    <property type="entry name" value="ULP_PROTEASE"/>
    <property type="match status" value="1"/>
</dbReference>
<sequence length="1155" mass="132070">MKGWRGGGRRECMRGEGLLSQPRRGKVGRREARKPRRLMRNARHVAAWLGFPTEEKAAGRRLCRKCAGQSKRLPAPLRINKAERARRGAVAFPWPAATMEGHGKNSSSSQPKFRIPKKKSSQSDDVHVQSPLSRLSHPWDRTLQEWTSRSKNKIFNAKWGRKRPFEKRYINDEGPAFGQPKVILTNVLKTEIGRKYIKTQLITDITHGVQLQSDQQTSPSVDSVEIREILSLLQQNLFISRRQPKVTLTDVLKTKTGRKYIQRHLLTDPSLSDANKLQSDEKTSSTIASLESCQKISSQESRILPRRHGTSQRRLNDQKPYKGAETHSTFLPLKRCDVILEDCNIKNKERDWPEKTRKDSKNLYPRLREATFQINESRKRRSDVFSNQWNIYSSPKSPLPSKEQRTEPIQSPGCRSSDENCQSHTHSPQQENIPQPLETDCSEAFASTNENTAAHCPGEKWSYSSPKRKQPSVTSKDEQVSPLLSSPQKKKANTTLPPKEPLNRSERNKKSADSAEPIVLSSDEEEGHAETEDPEGDLQTGKSLKPEKKEVEQEAVLPLSEGQLSQVAAEGETEQVSAEPLKPCSSADHSTFGDQMGLALDINFEIIYIGKYKGKATGCARFTVSYIQIPFEVAHKKIELSVDSMHLRKFGLWMNKDSSTSRSCNTIFLWLSSDYVEQIEKQIGTLILNKQAKSVEFIFIKLPQLLTEDDQVILKKIIVEVSKKNASPDLCDYLLWEDAVEFLKEIPREENAFLDQCYEASQQHLQKDSTSVLMEPPPRESKPSLNKPSYMLLKKPNNGHYSFSITSVQKNEWKELRATGPVRNLIVYPPPPAKGGLGVTREDLECLEYGEFLNDVIIDFYLKYLLLEKAPKELAERSHIFSSFFYKCLTRTEASTEENPNLSIAQRRHGRVKRWTRHVNIFSKDYIFVPVNEESHWYIAVICFPWLEEVVYEDCPDQSSLQSCSQQSPCQPEIKHGTIRTESVLVFNDTRSDKEQQDLNSNLQPKDNVQQATVSPGLDHKALKSSSSTSKMKKICKRPCILILDSLKASSVQNTVQVLREYLEAECEAKRTFRVFDKSTMVDFCPRVPKQHNNSDCGVYLLQYVETFFQNPIVNFELPMHLERWFPRQMVRSKREEIRDLVLQLHLQQQSGTKS</sequence>
<evidence type="ECO:0000256" key="4">
    <source>
        <dbReference type="ARBA" id="ARBA00022786"/>
    </source>
</evidence>
<dbReference type="GO" id="GO:0099524">
    <property type="term" value="C:postsynaptic cytosol"/>
    <property type="evidence" value="ECO:0007669"/>
    <property type="project" value="Ensembl"/>
</dbReference>
<gene>
    <name evidence="8" type="primary">SENP7</name>
</gene>
<dbReference type="GO" id="GO:0070139">
    <property type="term" value="F:SUMO-specific endopeptidase activity"/>
    <property type="evidence" value="ECO:0007669"/>
    <property type="project" value="Ensembl"/>
</dbReference>